<name>A0A6P1NKV0_9PROT</name>
<protein>
    <submittedName>
        <fullName evidence="1">Uncharacterized protein</fullName>
    </submittedName>
</protein>
<dbReference type="Proteomes" id="UP000463975">
    <property type="component" value="Chromosome"/>
</dbReference>
<accession>A0A6P1NKV0</accession>
<evidence type="ECO:0000313" key="1">
    <source>
        <dbReference type="EMBL" id="QHI95491.1"/>
    </source>
</evidence>
<sequence length="101" mass="11770">MSHSRLLRGFVLVGIMSIALLAGTSAKAAREINDFEARKLTFSALIAPPVRHHYKSRSKYHRSRRSYALASRKKNRSVIRRVTYRGRVVTHHKRNRHHRRG</sequence>
<dbReference type="KEGG" id="bomb:GT348_03710"/>
<evidence type="ECO:0000313" key="2">
    <source>
        <dbReference type="Proteomes" id="UP000463975"/>
    </source>
</evidence>
<keyword evidence="2" id="KW-1185">Reference proteome</keyword>
<dbReference type="AlphaFoldDB" id="A0A6P1NKV0"/>
<dbReference type="EMBL" id="CP047652">
    <property type="protein sequence ID" value="QHI95491.1"/>
    <property type="molecule type" value="Genomic_DNA"/>
</dbReference>
<dbReference type="RefSeq" id="WP_160618568.1">
    <property type="nucleotide sequence ID" value="NZ_CP047652.1"/>
</dbReference>
<proteinExistence type="predicted"/>
<reference evidence="1 2" key="1">
    <citation type="submission" date="2020-01" db="EMBL/GenBank/DDBJ databases">
        <title>Genome sequencing of strain KACC 21507.</title>
        <authorList>
            <person name="Heo J."/>
            <person name="Kim S.-J."/>
            <person name="Kim J.-S."/>
            <person name="Hong S.-B."/>
            <person name="Kwon S.-W."/>
        </authorList>
    </citation>
    <scope>NUCLEOTIDE SEQUENCE [LARGE SCALE GENOMIC DNA]</scope>
    <source>
        <strain evidence="1 2">KACC 21507</strain>
    </source>
</reference>
<organism evidence="1 2">
    <name type="scientific">Aristophania vespae</name>
    <dbReference type="NCBI Taxonomy" id="2697033"/>
    <lineage>
        <taxon>Bacteria</taxon>
        <taxon>Pseudomonadati</taxon>
        <taxon>Pseudomonadota</taxon>
        <taxon>Alphaproteobacteria</taxon>
        <taxon>Acetobacterales</taxon>
        <taxon>Acetobacteraceae</taxon>
        <taxon>Aristophania</taxon>
    </lineage>
</organism>
<gene>
    <name evidence="1" type="ORF">GT348_03710</name>
</gene>